<dbReference type="Proteomes" id="UP000245946">
    <property type="component" value="Unassembled WGS sequence"/>
</dbReference>
<feature type="compositionally biased region" description="Basic and acidic residues" evidence="1">
    <location>
        <begin position="186"/>
        <end position="195"/>
    </location>
</feature>
<keyword evidence="3" id="KW-1185">Reference proteome</keyword>
<accession>A0A316Z2U6</accession>
<sequence>MHVHRKAAERQPICVLSAARSLAIAPLARPARSYRSTQCAARSMQHAGHSSHHGRRRVSHGMQQHRRSGPASPQRCSLHRDCRAKAEVPAGCAETVPQGARARSCEPRPLAHDLIVVQREQQPRHNCWRCEASLSLRRPFACHVRRLTLRPPRQLTDPSAQGIDAPLACGQASERRPRDASATMHRGWDAGVRPRDARRRGSHDLRSRVCGRRASHPPRRRRSPHTARWSTAVAEVWRGTRTLQRCTAA</sequence>
<evidence type="ECO:0000313" key="3">
    <source>
        <dbReference type="Proteomes" id="UP000245946"/>
    </source>
</evidence>
<reference evidence="2 3" key="1">
    <citation type="journal article" date="2018" name="Mol. Biol. Evol.">
        <title>Broad Genomic Sampling Reveals a Smut Pathogenic Ancestry of the Fungal Clade Ustilaginomycotina.</title>
        <authorList>
            <person name="Kijpornyongpan T."/>
            <person name="Mondo S.J."/>
            <person name="Barry K."/>
            <person name="Sandor L."/>
            <person name="Lee J."/>
            <person name="Lipzen A."/>
            <person name="Pangilinan J."/>
            <person name="LaButti K."/>
            <person name="Hainaut M."/>
            <person name="Henrissat B."/>
            <person name="Grigoriev I.V."/>
            <person name="Spatafora J.W."/>
            <person name="Aime M.C."/>
        </authorList>
    </citation>
    <scope>NUCLEOTIDE SEQUENCE [LARGE SCALE GENOMIC DNA]</scope>
    <source>
        <strain evidence="2 3">MCA 4186</strain>
    </source>
</reference>
<feature type="compositionally biased region" description="Basic residues" evidence="1">
    <location>
        <begin position="209"/>
        <end position="225"/>
    </location>
</feature>
<dbReference type="EMBL" id="KZ819305">
    <property type="protein sequence ID" value="PWN95288.1"/>
    <property type="molecule type" value="Genomic_DNA"/>
</dbReference>
<feature type="region of interest" description="Disordered" evidence="1">
    <location>
        <begin position="153"/>
        <end position="229"/>
    </location>
</feature>
<feature type="compositionally biased region" description="Basic residues" evidence="1">
    <location>
        <begin position="49"/>
        <end position="68"/>
    </location>
</feature>
<dbReference type="AlphaFoldDB" id="A0A316Z2U6"/>
<feature type="region of interest" description="Disordered" evidence="1">
    <location>
        <begin position="36"/>
        <end position="77"/>
    </location>
</feature>
<name>A0A316Z2U6_9BASI</name>
<evidence type="ECO:0000313" key="2">
    <source>
        <dbReference type="EMBL" id="PWN95288.1"/>
    </source>
</evidence>
<protein>
    <submittedName>
        <fullName evidence="2">Uncharacterized protein</fullName>
    </submittedName>
</protein>
<dbReference type="RefSeq" id="XP_025595567.1">
    <property type="nucleotide sequence ID" value="XM_025739151.1"/>
</dbReference>
<gene>
    <name evidence="2" type="ORF">FA09DRAFT_146006</name>
</gene>
<dbReference type="GeneID" id="37266697"/>
<organism evidence="2 3">
    <name type="scientific">Tilletiopsis washingtonensis</name>
    <dbReference type="NCBI Taxonomy" id="58919"/>
    <lineage>
        <taxon>Eukaryota</taxon>
        <taxon>Fungi</taxon>
        <taxon>Dikarya</taxon>
        <taxon>Basidiomycota</taxon>
        <taxon>Ustilaginomycotina</taxon>
        <taxon>Exobasidiomycetes</taxon>
        <taxon>Entylomatales</taxon>
        <taxon>Entylomatales incertae sedis</taxon>
        <taxon>Tilletiopsis</taxon>
    </lineage>
</organism>
<evidence type="ECO:0000256" key="1">
    <source>
        <dbReference type="SAM" id="MobiDB-lite"/>
    </source>
</evidence>
<proteinExistence type="predicted"/>